<dbReference type="InterPro" id="IPR005021">
    <property type="entry name" value="Terminase_largesu-like"/>
</dbReference>
<feature type="domain" description="Terminase large subunit-like endonuclease" evidence="3">
    <location>
        <begin position="324"/>
        <end position="541"/>
    </location>
</feature>
<gene>
    <name evidence="4" type="ORF">ACFOMP_12275</name>
</gene>
<name>A0ABV7RZB2_9RHOB</name>
<dbReference type="Pfam" id="PF03354">
    <property type="entry name" value="TerL_ATPase"/>
    <property type="match status" value="1"/>
</dbReference>
<evidence type="ECO:0000259" key="2">
    <source>
        <dbReference type="Pfam" id="PF03354"/>
    </source>
</evidence>
<dbReference type="Gene3D" id="3.40.50.300">
    <property type="entry name" value="P-loop containing nucleotide triphosphate hydrolases"/>
    <property type="match status" value="1"/>
</dbReference>
<dbReference type="EMBL" id="JBHRXE010000034">
    <property type="protein sequence ID" value="MFC3570230.1"/>
    <property type="molecule type" value="Genomic_DNA"/>
</dbReference>
<dbReference type="InterPro" id="IPR046462">
    <property type="entry name" value="TerL_nuclease"/>
</dbReference>
<evidence type="ECO:0000256" key="1">
    <source>
        <dbReference type="SAM" id="MobiDB-lite"/>
    </source>
</evidence>
<reference evidence="5" key="1">
    <citation type="journal article" date="2019" name="Int. J. Syst. Evol. Microbiol.">
        <title>The Global Catalogue of Microorganisms (GCM) 10K type strain sequencing project: providing services to taxonomists for standard genome sequencing and annotation.</title>
        <authorList>
            <consortium name="The Broad Institute Genomics Platform"/>
            <consortium name="The Broad Institute Genome Sequencing Center for Infectious Disease"/>
            <person name="Wu L."/>
            <person name="Ma J."/>
        </authorList>
    </citation>
    <scope>NUCLEOTIDE SEQUENCE [LARGE SCALE GENOMIC DNA]</scope>
    <source>
        <strain evidence="5">VKM B-3226</strain>
    </source>
</reference>
<evidence type="ECO:0000313" key="4">
    <source>
        <dbReference type="EMBL" id="MFC3570230.1"/>
    </source>
</evidence>
<proteinExistence type="predicted"/>
<comment type="caution">
    <text evidence="4">The sequence shown here is derived from an EMBL/GenBank/DDBJ whole genome shotgun (WGS) entry which is preliminary data.</text>
</comment>
<feature type="domain" description="Terminase large subunit-like ATPase" evidence="2">
    <location>
        <begin position="100"/>
        <end position="242"/>
    </location>
</feature>
<dbReference type="RefSeq" id="WP_379030943.1">
    <property type="nucleotide sequence ID" value="NZ_JBHRXE010000034.1"/>
</dbReference>
<evidence type="ECO:0000259" key="3">
    <source>
        <dbReference type="Pfam" id="PF20441"/>
    </source>
</evidence>
<dbReference type="PANTHER" id="PTHR41287">
    <property type="match status" value="1"/>
</dbReference>
<protein>
    <submittedName>
        <fullName evidence="4">Terminase large subunit domain-containing protein</fullName>
    </submittedName>
</protein>
<sequence>MTQDGRKGARVSTPKGKRKAAPAASVGLCDGPNPETSVRTVDRRRSVPLSFPTPEKADLAIQFLETLKIPEGKKAGEPLRLAEFQRRFVRGALADGVMVACLSIGRGNAKTALSAGLALGALKGIWDDQPKREILFAARNRDQAKTAFQFLVGFIEGLPEDEQEQFLIRRGSKLEVEYSGNGGGLARCIAADGKSILGGAPTLALMDERAAWEREKGDNLENAILSGLGKRDGRALIISTSAPDDANTFSRWLDEPPPGTYVQEHRPAFGLPADDLESLLQANPGAPEGIGSTPEWLVAQAKRAIARGGSALTSFRNLNRNERCSSEDRSVLVTVDEWLSAEVNPDQLPPREGPCILGVDLGGSRSMSAAAFYWPETGRLEALGTFPAAPSLADRGAADGVSDRYTEMQERGELSVMGDATVPPGPWLAEIVKKLDGITPACICGDRFRHAEFIEAMEKAGLARVPFIWRGFGWKDGSEDIERFRRALFDGEVKCTASLLLRSAFSDAIVLLDPAMNAKLAKGRSLGRIDAAAATVLAVAQGQRMKAAPIRKARLQWA</sequence>
<dbReference type="InterPro" id="IPR046461">
    <property type="entry name" value="TerL_ATPase"/>
</dbReference>
<accession>A0ABV7RZB2</accession>
<organism evidence="4 5">
    <name type="scientific">Paracoccus simplex</name>
    <dbReference type="NCBI Taxonomy" id="2086346"/>
    <lineage>
        <taxon>Bacteria</taxon>
        <taxon>Pseudomonadati</taxon>
        <taxon>Pseudomonadota</taxon>
        <taxon>Alphaproteobacteria</taxon>
        <taxon>Rhodobacterales</taxon>
        <taxon>Paracoccaceae</taxon>
        <taxon>Paracoccus</taxon>
    </lineage>
</organism>
<dbReference type="Proteomes" id="UP001595596">
    <property type="component" value="Unassembled WGS sequence"/>
</dbReference>
<evidence type="ECO:0000313" key="5">
    <source>
        <dbReference type="Proteomes" id="UP001595596"/>
    </source>
</evidence>
<dbReference type="PANTHER" id="PTHR41287:SF1">
    <property type="entry name" value="PROTEIN YMFN"/>
    <property type="match status" value="1"/>
</dbReference>
<dbReference type="InterPro" id="IPR027417">
    <property type="entry name" value="P-loop_NTPase"/>
</dbReference>
<keyword evidence="5" id="KW-1185">Reference proteome</keyword>
<feature type="region of interest" description="Disordered" evidence="1">
    <location>
        <begin position="1"/>
        <end position="49"/>
    </location>
</feature>
<dbReference type="Pfam" id="PF20441">
    <property type="entry name" value="TerL_nuclease"/>
    <property type="match status" value="1"/>
</dbReference>